<keyword evidence="3" id="KW-1185">Reference proteome</keyword>
<feature type="transmembrane region" description="Helical" evidence="1">
    <location>
        <begin position="86"/>
        <end position="106"/>
    </location>
</feature>
<dbReference type="STRING" id="1177982.SAMN04489711_11469"/>
<dbReference type="RefSeq" id="WP_092940772.1">
    <property type="nucleotide sequence ID" value="NZ_FONX01000014.1"/>
</dbReference>
<evidence type="ECO:0000313" key="3">
    <source>
        <dbReference type="Proteomes" id="UP000199119"/>
    </source>
</evidence>
<keyword evidence="1" id="KW-0812">Transmembrane</keyword>
<accession>A0A1I2GE00</accession>
<keyword evidence="1" id="KW-0472">Membrane</keyword>
<evidence type="ECO:0000313" key="2">
    <source>
        <dbReference type="EMBL" id="SFF14881.1"/>
    </source>
</evidence>
<proteinExistence type="predicted"/>
<dbReference type="OrthoDB" id="9204564at2"/>
<reference evidence="3" key="1">
    <citation type="submission" date="2016-10" db="EMBL/GenBank/DDBJ databases">
        <authorList>
            <person name="Varghese N."/>
            <person name="Submissions S."/>
        </authorList>
    </citation>
    <scope>NUCLEOTIDE SEQUENCE [LARGE SCALE GENOMIC DNA]</scope>
    <source>
        <strain evidence="3">DSM 27981</strain>
    </source>
</reference>
<protein>
    <submittedName>
        <fullName evidence="2">Uncharacterized protein</fullName>
    </submittedName>
</protein>
<keyword evidence="1" id="KW-1133">Transmembrane helix</keyword>
<dbReference type="EMBL" id="FONX01000014">
    <property type="protein sequence ID" value="SFF14881.1"/>
    <property type="molecule type" value="Genomic_DNA"/>
</dbReference>
<organism evidence="2 3">
    <name type="scientific">Paracidovorax wautersii</name>
    <dbReference type="NCBI Taxonomy" id="1177982"/>
    <lineage>
        <taxon>Bacteria</taxon>
        <taxon>Pseudomonadati</taxon>
        <taxon>Pseudomonadota</taxon>
        <taxon>Betaproteobacteria</taxon>
        <taxon>Burkholderiales</taxon>
        <taxon>Comamonadaceae</taxon>
        <taxon>Paracidovorax</taxon>
    </lineage>
</organism>
<sequence>MTEKTISPEQLAVLAERVDTLINSYSRLEGIIIGIGTQQGQLSNTVGVVGEKLAQLDAGQKRLFQLSDEFGADLDRVKADIKVHSWTWKLVGIVAMSSLGMVGWAFGELRALQSSDNRHDNRLTLLEFIVGGRQPSKLQEAPKP</sequence>
<dbReference type="AlphaFoldDB" id="A0A1I2GE00"/>
<evidence type="ECO:0000256" key="1">
    <source>
        <dbReference type="SAM" id="Phobius"/>
    </source>
</evidence>
<name>A0A1I2GE00_9BURK</name>
<dbReference type="Proteomes" id="UP000199119">
    <property type="component" value="Unassembled WGS sequence"/>
</dbReference>
<gene>
    <name evidence="2" type="ORF">SAMN04489711_11469</name>
</gene>